<evidence type="ECO:0000259" key="2">
    <source>
        <dbReference type="Pfam" id="PF00899"/>
    </source>
</evidence>
<dbReference type="GO" id="GO:0016779">
    <property type="term" value="F:nucleotidyltransferase activity"/>
    <property type="evidence" value="ECO:0007669"/>
    <property type="project" value="UniProtKB-KW"/>
</dbReference>
<organism evidence="3 4">
    <name type="scientific">Nitrolancea hollandica Lb</name>
    <dbReference type="NCBI Taxonomy" id="1129897"/>
    <lineage>
        <taxon>Bacteria</taxon>
        <taxon>Pseudomonadati</taxon>
        <taxon>Thermomicrobiota</taxon>
        <taxon>Thermomicrobia</taxon>
        <taxon>Sphaerobacterales</taxon>
        <taxon>Sphaerobacterineae</taxon>
        <taxon>Sphaerobacteraceae</taxon>
        <taxon>Nitrolancea</taxon>
    </lineage>
</organism>
<name>I4ECJ4_9BACT</name>
<reference evidence="3 4" key="1">
    <citation type="journal article" date="2012" name="ISME J.">
        <title>Nitrification expanded: discovery, physiology and genomics of a nitrite-oxidizing bacterium from the phylum Chloroflexi.</title>
        <authorList>
            <person name="Sorokin D.Y."/>
            <person name="Lucker S."/>
            <person name="Vejmelkova D."/>
            <person name="Kostrikina N.A."/>
            <person name="Kleerebezem R."/>
            <person name="Rijpstra W.I."/>
            <person name="Damste J.S."/>
            <person name="Le Paslier D."/>
            <person name="Muyzer G."/>
            <person name="Wagner M."/>
            <person name="van Loosdrecht M.C."/>
            <person name="Daims H."/>
        </authorList>
    </citation>
    <scope>NUCLEOTIDE SEQUENCE [LARGE SCALE GENOMIC DNA]</scope>
    <source>
        <strain evidence="4">none</strain>
    </source>
</reference>
<comment type="similarity">
    <text evidence="1">Belongs to the HesA/MoeB/ThiF family.</text>
</comment>
<gene>
    <name evidence="3" type="primary">moeB</name>
    <name evidence="3" type="ORF">NITHO_1060002</name>
</gene>
<dbReference type="GO" id="GO:0005829">
    <property type="term" value="C:cytosol"/>
    <property type="evidence" value="ECO:0007669"/>
    <property type="project" value="TreeGrafter"/>
</dbReference>
<dbReference type="GO" id="GO:0008146">
    <property type="term" value="F:sulfotransferase activity"/>
    <property type="evidence" value="ECO:0007669"/>
    <property type="project" value="TreeGrafter"/>
</dbReference>
<dbReference type="InterPro" id="IPR045886">
    <property type="entry name" value="ThiF/MoeB/HesA"/>
</dbReference>
<evidence type="ECO:0000313" key="4">
    <source>
        <dbReference type="Proteomes" id="UP000004221"/>
    </source>
</evidence>
<dbReference type="GO" id="GO:0008641">
    <property type="term" value="F:ubiquitin-like modifier activating enzyme activity"/>
    <property type="evidence" value="ECO:0007669"/>
    <property type="project" value="InterPro"/>
</dbReference>
<dbReference type="Pfam" id="PF00899">
    <property type="entry name" value="ThiF"/>
    <property type="match status" value="1"/>
</dbReference>
<keyword evidence="4" id="KW-1185">Reference proteome</keyword>
<keyword evidence="3" id="KW-0548">Nucleotidyltransferase</keyword>
<dbReference type="PANTHER" id="PTHR10953">
    <property type="entry name" value="UBIQUITIN-ACTIVATING ENZYME E1"/>
    <property type="match status" value="1"/>
</dbReference>
<feature type="domain" description="THIF-type NAD/FAD binding fold" evidence="2">
    <location>
        <begin position="11"/>
        <end position="249"/>
    </location>
</feature>
<dbReference type="SUPFAM" id="SSF69572">
    <property type="entry name" value="Activating enzymes of the ubiquitin-like proteins"/>
    <property type="match status" value="1"/>
</dbReference>
<accession>I4ECJ4</accession>
<dbReference type="RefSeq" id="WP_008474543.1">
    <property type="nucleotide sequence ID" value="NZ_CAGS01000009.1"/>
</dbReference>
<dbReference type="InterPro" id="IPR035985">
    <property type="entry name" value="Ubiquitin-activating_enz"/>
</dbReference>
<dbReference type="AlphaFoldDB" id="I4ECJ4"/>
<dbReference type="GO" id="GO:0004792">
    <property type="term" value="F:thiosulfate-cyanide sulfurtransferase activity"/>
    <property type="evidence" value="ECO:0007669"/>
    <property type="project" value="TreeGrafter"/>
</dbReference>
<protein>
    <submittedName>
        <fullName evidence="3">Sulfur carrier protein moaD adenylyltransferase</fullName>
    </submittedName>
</protein>
<sequence length="345" mass="37364">METKFGIMDRYARQIRFSEIGPEGQERLLATRVALIGAGALGTHIAGTLVRAGVGFLRIIDRDVPDLSNLQRQILFDEADVEAQIPKAIAAAQRLSQANSAVTIEPHVLDVNAANIERLVKDVDIVVDGTDNFEIRYLINDACVKLGKPWVYGGVIGSYGMTMTIIPSETACLRCVFPEPPPPGDAPTCDTAGVIGPAVAAVTAFQSAETIKLALGATDALNRDLLSIDVWQLTFDRIPLGGPVPDCPCCGRRAFEYLERGGRTQTTELCGRDAVQVLIHPPARITLSSLAERLKAAGTVGYNQYLLRFHTEDHEFTVFPDGRAIIKGTTDPGEARSLYARYIGM</sequence>
<evidence type="ECO:0000256" key="1">
    <source>
        <dbReference type="ARBA" id="ARBA00009919"/>
    </source>
</evidence>
<evidence type="ECO:0000313" key="3">
    <source>
        <dbReference type="EMBL" id="CCF82406.1"/>
    </source>
</evidence>
<dbReference type="PANTHER" id="PTHR10953:SF102">
    <property type="entry name" value="ADENYLYLTRANSFERASE AND SULFURTRANSFERASE MOCS3"/>
    <property type="match status" value="1"/>
</dbReference>
<proteinExistence type="inferred from homology"/>
<keyword evidence="3" id="KW-0808">Transferase</keyword>
<dbReference type="Proteomes" id="UP000004221">
    <property type="component" value="Unassembled WGS sequence"/>
</dbReference>
<dbReference type="FunFam" id="3.40.50.720:FF:000080">
    <property type="entry name" value="Thiazole biosynthesis adenylyltransferase ThiF"/>
    <property type="match status" value="1"/>
</dbReference>
<dbReference type="EMBL" id="CAGS01000009">
    <property type="protein sequence ID" value="CCF82406.1"/>
    <property type="molecule type" value="Genomic_DNA"/>
</dbReference>
<dbReference type="Gene3D" id="3.40.50.720">
    <property type="entry name" value="NAD(P)-binding Rossmann-like Domain"/>
    <property type="match status" value="1"/>
</dbReference>
<dbReference type="CDD" id="cd00757">
    <property type="entry name" value="ThiF_MoeB_HesA_family"/>
    <property type="match status" value="1"/>
</dbReference>
<dbReference type="InterPro" id="IPR000594">
    <property type="entry name" value="ThiF_NAD_FAD-bd"/>
</dbReference>
<comment type="caution">
    <text evidence="3">The sequence shown here is derived from an EMBL/GenBank/DDBJ whole genome shotgun (WGS) entry which is preliminary data.</text>
</comment>